<dbReference type="InterPro" id="IPR012337">
    <property type="entry name" value="RNaseH-like_sf"/>
</dbReference>
<organism evidence="2 3">
    <name type="scientific">Macrosiphum euphorbiae</name>
    <name type="common">potato aphid</name>
    <dbReference type="NCBI Taxonomy" id="13131"/>
    <lineage>
        <taxon>Eukaryota</taxon>
        <taxon>Metazoa</taxon>
        <taxon>Ecdysozoa</taxon>
        <taxon>Arthropoda</taxon>
        <taxon>Hexapoda</taxon>
        <taxon>Insecta</taxon>
        <taxon>Pterygota</taxon>
        <taxon>Neoptera</taxon>
        <taxon>Paraneoptera</taxon>
        <taxon>Hemiptera</taxon>
        <taxon>Sternorrhyncha</taxon>
        <taxon>Aphidomorpha</taxon>
        <taxon>Aphidoidea</taxon>
        <taxon>Aphididae</taxon>
        <taxon>Macrosiphini</taxon>
        <taxon>Macrosiphum</taxon>
    </lineage>
</organism>
<dbReference type="Pfam" id="PF14291">
    <property type="entry name" value="DUF4371"/>
    <property type="match status" value="1"/>
</dbReference>
<sequence>MAKKSQEVQSRRKVLERLIDIVIFIGRQGIPYRGKHEAAYALRNVEENHGNFLELVMLNAKYDTILNEHVNKSITLSVKANSKKGRESLITFMSKHFINNNIIILIGAAIQGTIVREIKECTKFSIMIDSTQDVSVMDQLAICVWYISHGVVQEQLLSLVVCIDSSGIGLFNLLKEELQKLGLKLNDIVACSFDCAANMKSIYKGLQAHLKSVNSNIVYTHCNVLNLVMSEYSHKRMETLTSITSVKHTGHDKLYKLQKIGATRWWSKDKALSSVMDLQLNIFKTDKEVENTKFAT</sequence>
<comment type="caution">
    <text evidence="2">The sequence shown here is derived from an EMBL/GenBank/DDBJ whole genome shotgun (WGS) entry which is preliminary data.</text>
</comment>
<protein>
    <recommendedName>
        <fullName evidence="1">DUF4371 domain-containing protein</fullName>
    </recommendedName>
</protein>
<dbReference type="PANTHER" id="PTHR45749">
    <property type="match status" value="1"/>
</dbReference>
<accession>A0AAV0VQD4</accession>
<dbReference type="PANTHER" id="PTHR45749:SF21">
    <property type="entry name" value="DUF4371 DOMAIN-CONTAINING PROTEIN"/>
    <property type="match status" value="1"/>
</dbReference>
<dbReference type="EMBL" id="CARXXK010000001">
    <property type="protein sequence ID" value="CAI6346479.1"/>
    <property type="molecule type" value="Genomic_DNA"/>
</dbReference>
<proteinExistence type="predicted"/>
<feature type="domain" description="DUF4371" evidence="1">
    <location>
        <begin position="12"/>
        <end position="205"/>
    </location>
</feature>
<gene>
    <name evidence="2" type="ORF">MEUPH1_LOCUS3387</name>
</gene>
<keyword evidence="3" id="KW-1185">Reference proteome</keyword>
<evidence type="ECO:0000313" key="2">
    <source>
        <dbReference type="EMBL" id="CAI6346479.1"/>
    </source>
</evidence>
<evidence type="ECO:0000313" key="3">
    <source>
        <dbReference type="Proteomes" id="UP001160148"/>
    </source>
</evidence>
<dbReference type="AlphaFoldDB" id="A0AAV0VQD4"/>
<name>A0AAV0VQD4_9HEMI</name>
<dbReference type="Proteomes" id="UP001160148">
    <property type="component" value="Unassembled WGS sequence"/>
</dbReference>
<evidence type="ECO:0000259" key="1">
    <source>
        <dbReference type="Pfam" id="PF14291"/>
    </source>
</evidence>
<dbReference type="InterPro" id="IPR025398">
    <property type="entry name" value="DUF4371"/>
</dbReference>
<reference evidence="2 3" key="1">
    <citation type="submission" date="2023-01" db="EMBL/GenBank/DDBJ databases">
        <authorList>
            <person name="Whitehead M."/>
        </authorList>
    </citation>
    <scope>NUCLEOTIDE SEQUENCE [LARGE SCALE GENOMIC DNA]</scope>
</reference>
<dbReference type="SUPFAM" id="SSF53098">
    <property type="entry name" value="Ribonuclease H-like"/>
    <property type="match status" value="1"/>
</dbReference>